<name>A0A2W2D696_9ACTN</name>
<dbReference type="Proteomes" id="UP000248924">
    <property type="component" value="Unassembled WGS sequence"/>
</dbReference>
<sequence length="175" mass="18635">MLLLALACCCGCPAYYGTPMVAQYPASAALPAQVADLQLREDARSTQTARQLETQVRQAHWLAEDTFAGIYTTRAGKRVAVFGGTGFRLTPSADADAEIERLTEQYALGEAQVVENSVRGRHERCAVGRSDGVGVVVCTSVDHGSIASAVFTDLSVDDSARLLGTLREQIVNTNG</sequence>
<gene>
    <name evidence="1" type="ORF">C1I95_30955</name>
</gene>
<evidence type="ECO:0000313" key="1">
    <source>
        <dbReference type="EMBL" id="PZG07486.1"/>
    </source>
</evidence>
<comment type="caution">
    <text evidence="1">The sequence shown here is derived from an EMBL/GenBank/DDBJ whole genome shotgun (WGS) entry which is preliminary data.</text>
</comment>
<proteinExistence type="predicted"/>
<keyword evidence="2" id="KW-1185">Reference proteome</keyword>
<dbReference type="OrthoDB" id="3378381at2"/>
<protein>
    <submittedName>
        <fullName evidence="1">Uncharacterized protein</fullName>
    </submittedName>
</protein>
<accession>A0A2W2D696</accession>
<dbReference type="AlphaFoldDB" id="A0A2W2D696"/>
<evidence type="ECO:0000313" key="2">
    <source>
        <dbReference type="Proteomes" id="UP000248924"/>
    </source>
</evidence>
<dbReference type="EMBL" id="POTY01000318">
    <property type="protein sequence ID" value="PZG07486.1"/>
    <property type="molecule type" value="Genomic_DNA"/>
</dbReference>
<organism evidence="1 2">
    <name type="scientific">Micromonospora craterilacus</name>
    <dbReference type="NCBI Taxonomy" id="1655439"/>
    <lineage>
        <taxon>Bacteria</taxon>
        <taxon>Bacillati</taxon>
        <taxon>Actinomycetota</taxon>
        <taxon>Actinomycetes</taxon>
        <taxon>Micromonosporales</taxon>
        <taxon>Micromonosporaceae</taxon>
        <taxon>Micromonospora</taxon>
    </lineage>
</organism>
<reference evidence="1 2" key="1">
    <citation type="submission" date="2018-01" db="EMBL/GenBank/DDBJ databases">
        <title>Draft genome sequence of Jishengella sp. NA12.</title>
        <authorList>
            <person name="Sahin N."/>
            <person name="Ay H."/>
            <person name="Saygin H."/>
        </authorList>
    </citation>
    <scope>NUCLEOTIDE SEQUENCE [LARGE SCALE GENOMIC DNA]</scope>
    <source>
        <strain evidence="1 2">NA12</strain>
    </source>
</reference>